<protein>
    <recommendedName>
        <fullName evidence="4">ATPase inhibitor, mitochondrial</fullName>
    </recommendedName>
</protein>
<feature type="region of interest" description="Disordered" evidence="6">
    <location>
        <begin position="21"/>
        <end position="45"/>
    </location>
</feature>
<keyword evidence="8" id="KW-1185">Reference proteome</keyword>
<evidence type="ECO:0000256" key="4">
    <source>
        <dbReference type="RuleBase" id="RU368087"/>
    </source>
</evidence>
<organism evidence="7 8">
    <name type="scientific">Crucibulum laeve</name>
    <dbReference type="NCBI Taxonomy" id="68775"/>
    <lineage>
        <taxon>Eukaryota</taxon>
        <taxon>Fungi</taxon>
        <taxon>Dikarya</taxon>
        <taxon>Basidiomycota</taxon>
        <taxon>Agaricomycotina</taxon>
        <taxon>Agaricomycetes</taxon>
        <taxon>Agaricomycetidae</taxon>
        <taxon>Agaricales</taxon>
        <taxon>Agaricineae</taxon>
        <taxon>Nidulariaceae</taxon>
        <taxon>Crucibulum</taxon>
    </lineage>
</organism>
<dbReference type="STRING" id="68775.A0A5C3LZQ5"/>
<name>A0A5C3LZQ5_9AGAR</name>
<evidence type="ECO:0000256" key="5">
    <source>
        <dbReference type="SAM" id="Coils"/>
    </source>
</evidence>
<evidence type="ECO:0000256" key="1">
    <source>
        <dbReference type="ARBA" id="ARBA00004173"/>
    </source>
</evidence>
<feature type="coiled-coil region" evidence="5">
    <location>
        <begin position="49"/>
        <end position="83"/>
    </location>
</feature>
<dbReference type="Gene3D" id="1.20.5.500">
    <property type="entry name" value="Single helix bin"/>
    <property type="match status" value="1"/>
</dbReference>
<dbReference type="GO" id="GO:0005739">
    <property type="term" value="C:mitochondrion"/>
    <property type="evidence" value="ECO:0007669"/>
    <property type="project" value="UniProtKB-SubCell"/>
</dbReference>
<evidence type="ECO:0000313" key="8">
    <source>
        <dbReference type="Proteomes" id="UP000308652"/>
    </source>
</evidence>
<comment type="function">
    <text evidence="4">Inhibits the enzyme activity of ATPase.</text>
</comment>
<gene>
    <name evidence="7" type="ORF">BDQ12DRAFT_724039</name>
</gene>
<evidence type="ECO:0000256" key="2">
    <source>
        <dbReference type="ARBA" id="ARBA00010901"/>
    </source>
</evidence>
<dbReference type="InterPro" id="IPR007648">
    <property type="entry name" value="ATPase_inhibitor_mt"/>
</dbReference>
<keyword evidence="3" id="KW-0496">Mitochondrion</keyword>
<keyword evidence="5" id="KW-0175">Coiled coil</keyword>
<evidence type="ECO:0000313" key="7">
    <source>
        <dbReference type="EMBL" id="TFK37586.1"/>
    </source>
</evidence>
<sequence>MLATRISVARRLPSLFAARGYSTGRSEGSVAQSQGFNKKEKAHEDQYVRQHEQQLIQKMKADIAKKQAELEDLQKQHSELEKKKD</sequence>
<dbReference type="GO" id="GO:0042030">
    <property type="term" value="F:ATPase inhibitor activity"/>
    <property type="evidence" value="ECO:0007669"/>
    <property type="project" value="InterPro"/>
</dbReference>
<evidence type="ECO:0000256" key="6">
    <source>
        <dbReference type="SAM" id="MobiDB-lite"/>
    </source>
</evidence>
<dbReference type="EMBL" id="ML213607">
    <property type="protein sequence ID" value="TFK37586.1"/>
    <property type="molecule type" value="Genomic_DNA"/>
</dbReference>
<dbReference type="Proteomes" id="UP000308652">
    <property type="component" value="Unassembled WGS sequence"/>
</dbReference>
<evidence type="ECO:0000256" key="3">
    <source>
        <dbReference type="ARBA" id="ARBA00023128"/>
    </source>
</evidence>
<comment type="subcellular location">
    <subcellularLocation>
        <location evidence="1">Mitochondrion</location>
    </subcellularLocation>
</comment>
<dbReference type="Pfam" id="PF04568">
    <property type="entry name" value="IATP"/>
    <property type="match status" value="1"/>
</dbReference>
<comment type="similarity">
    <text evidence="2 4">Belongs to the ATPase inhibitor family.</text>
</comment>
<proteinExistence type="inferred from homology"/>
<accession>A0A5C3LZQ5</accession>
<dbReference type="AlphaFoldDB" id="A0A5C3LZQ5"/>
<reference evidence="7 8" key="1">
    <citation type="journal article" date="2019" name="Nat. Ecol. Evol.">
        <title>Megaphylogeny resolves global patterns of mushroom evolution.</title>
        <authorList>
            <person name="Varga T."/>
            <person name="Krizsan K."/>
            <person name="Foldi C."/>
            <person name="Dima B."/>
            <person name="Sanchez-Garcia M."/>
            <person name="Sanchez-Ramirez S."/>
            <person name="Szollosi G.J."/>
            <person name="Szarkandi J.G."/>
            <person name="Papp V."/>
            <person name="Albert L."/>
            <person name="Andreopoulos W."/>
            <person name="Angelini C."/>
            <person name="Antonin V."/>
            <person name="Barry K.W."/>
            <person name="Bougher N.L."/>
            <person name="Buchanan P."/>
            <person name="Buyck B."/>
            <person name="Bense V."/>
            <person name="Catcheside P."/>
            <person name="Chovatia M."/>
            <person name="Cooper J."/>
            <person name="Damon W."/>
            <person name="Desjardin D."/>
            <person name="Finy P."/>
            <person name="Geml J."/>
            <person name="Haridas S."/>
            <person name="Hughes K."/>
            <person name="Justo A."/>
            <person name="Karasinski D."/>
            <person name="Kautmanova I."/>
            <person name="Kiss B."/>
            <person name="Kocsube S."/>
            <person name="Kotiranta H."/>
            <person name="LaButti K.M."/>
            <person name="Lechner B.E."/>
            <person name="Liimatainen K."/>
            <person name="Lipzen A."/>
            <person name="Lukacs Z."/>
            <person name="Mihaltcheva S."/>
            <person name="Morgado L.N."/>
            <person name="Niskanen T."/>
            <person name="Noordeloos M.E."/>
            <person name="Ohm R.A."/>
            <person name="Ortiz-Santana B."/>
            <person name="Ovrebo C."/>
            <person name="Racz N."/>
            <person name="Riley R."/>
            <person name="Savchenko A."/>
            <person name="Shiryaev A."/>
            <person name="Soop K."/>
            <person name="Spirin V."/>
            <person name="Szebenyi C."/>
            <person name="Tomsovsky M."/>
            <person name="Tulloss R.E."/>
            <person name="Uehling J."/>
            <person name="Grigoriev I.V."/>
            <person name="Vagvolgyi C."/>
            <person name="Papp T."/>
            <person name="Martin F.M."/>
            <person name="Miettinen O."/>
            <person name="Hibbett D.S."/>
            <person name="Nagy L.G."/>
        </authorList>
    </citation>
    <scope>NUCLEOTIDE SEQUENCE [LARGE SCALE GENOMIC DNA]</scope>
    <source>
        <strain evidence="7 8">CBS 166.37</strain>
    </source>
</reference>
<dbReference type="OrthoDB" id="5532350at2759"/>
<feature type="compositionally biased region" description="Polar residues" evidence="6">
    <location>
        <begin position="23"/>
        <end position="36"/>
    </location>
</feature>